<dbReference type="SMART" id="SM00404">
    <property type="entry name" value="PTPc_motif"/>
    <property type="match status" value="1"/>
</dbReference>
<feature type="compositionally biased region" description="Polar residues" evidence="3">
    <location>
        <begin position="148"/>
        <end position="157"/>
    </location>
</feature>
<feature type="binding site" evidence="2">
    <location>
        <begin position="522"/>
        <end position="528"/>
    </location>
    <ligand>
        <name>substrate</name>
    </ligand>
</feature>
<evidence type="ECO:0000256" key="3">
    <source>
        <dbReference type="SAM" id="MobiDB-lite"/>
    </source>
</evidence>
<dbReference type="InterPro" id="IPR010569">
    <property type="entry name" value="Myotubularin-like_Pase_dom"/>
</dbReference>
<name>A0AB34JC89_PRYPA</name>
<feature type="domain" description="Myotubularin phosphatase" evidence="4">
    <location>
        <begin position="302"/>
        <end position="689"/>
    </location>
</feature>
<dbReference type="PROSITE" id="PS00383">
    <property type="entry name" value="TYR_PHOSPHATASE_1"/>
    <property type="match status" value="1"/>
</dbReference>
<feature type="region of interest" description="Disordered" evidence="3">
    <location>
        <begin position="172"/>
        <end position="210"/>
    </location>
</feature>
<dbReference type="EMBL" id="JBGBPQ010000010">
    <property type="protein sequence ID" value="KAL1519176.1"/>
    <property type="molecule type" value="Genomic_DNA"/>
</dbReference>
<evidence type="ECO:0000313" key="5">
    <source>
        <dbReference type="EMBL" id="KAL1519176.1"/>
    </source>
</evidence>
<evidence type="ECO:0000259" key="4">
    <source>
        <dbReference type="PROSITE" id="PS51339"/>
    </source>
</evidence>
<organism evidence="5 6">
    <name type="scientific">Prymnesium parvum</name>
    <name type="common">Toxic golden alga</name>
    <dbReference type="NCBI Taxonomy" id="97485"/>
    <lineage>
        <taxon>Eukaryota</taxon>
        <taxon>Haptista</taxon>
        <taxon>Haptophyta</taxon>
        <taxon>Prymnesiophyceae</taxon>
        <taxon>Prymnesiales</taxon>
        <taxon>Prymnesiaceae</taxon>
        <taxon>Prymnesium</taxon>
    </lineage>
</organism>
<feature type="active site" description="Phosphocysteine intermediate" evidence="1">
    <location>
        <position position="522"/>
    </location>
</feature>
<feature type="binding site" evidence="2">
    <location>
        <begin position="429"/>
        <end position="432"/>
    </location>
    <ligand>
        <name>substrate</name>
    </ligand>
</feature>
<proteinExistence type="predicted"/>
<gene>
    <name evidence="5" type="ORF">AB1Y20_003436</name>
</gene>
<dbReference type="SUPFAM" id="SSF52799">
    <property type="entry name" value="(Phosphotyrosine protein) phosphatases II"/>
    <property type="match status" value="1"/>
</dbReference>
<dbReference type="Proteomes" id="UP001515480">
    <property type="component" value="Unassembled WGS sequence"/>
</dbReference>
<feature type="region of interest" description="Disordered" evidence="3">
    <location>
        <begin position="143"/>
        <end position="162"/>
    </location>
</feature>
<feature type="binding site" evidence="2">
    <location>
        <begin position="454"/>
        <end position="455"/>
    </location>
    <ligand>
        <name>substrate</name>
    </ligand>
</feature>
<feature type="region of interest" description="Disordered" evidence="3">
    <location>
        <begin position="1"/>
        <end position="21"/>
    </location>
</feature>
<feature type="compositionally biased region" description="Low complexity" evidence="3">
    <location>
        <begin position="200"/>
        <end position="210"/>
    </location>
</feature>
<comment type="caution">
    <text evidence="5">The sequence shown here is derived from an EMBL/GenBank/DDBJ whole genome shotgun (WGS) entry which is preliminary data.</text>
</comment>
<accession>A0AB34JC89</accession>
<evidence type="ECO:0000313" key="6">
    <source>
        <dbReference type="Proteomes" id="UP001515480"/>
    </source>
</evidence>
<dbReference type="InterPro" id="IPR016130">
    <property type="entry name" value="Tyr_Pase_AS"/>
</dbReference>
<dbReference type="InterPro" id="IPR030564">
    <property type="entry name" value="Myotubularin"/>
</dbReference>
<sequence length="737" mass="80881">MSSAELLASLGVTSSHRKAREKASEVVDLFPGLDPLSVNAIAPDAVALPVVRASDPKPSTQEMWPEIPPPAPQELDGPLSFAVPEASDSDPAAGLSRTDAELDLPEMTQLFTGETLVSRPTEGRRRVGEGAESGRIFVTTGRVIWESSPDTPTSSAKGGSVVELPLHAVDRLKKQKGGTGSSTLRELEEQSFPGADDSPRSAASSSKLRSLVTRSGRSGAMIEAEVYLKYGAWPALQLQLEEAAFVRLSQVLASATLNAPSKYSDLRADIRRTLAVASAASPREASSTRGSSEGCARASHAMWALYDAEAEFHRQGLQNPLSHWRISLLNEKYELCSTYPRLLVVPRKVTDHDLLQAAKFRSGGRLPVLCWKDPFGVASICRSSQPCVGVAKARSSYDEQLLQAIADTNPVTDRLQIIDCRPRVNAALNHAKGKGYEHSAQYVMAKISFMNIDNIHVMRASLRAFLAALQQRPPTDGAKEEENWQADLDRCGWMEHLRTMLRAATRIAQMVSVERSSVLVHCSDGWDRTPQLTALSQLLLDSTYRSRAGFRTLIEKEWLSFGHQFAMRCATVAPFDKSAHMPSDENVSPIFLQFVDCVWQLSQQFPTAFEFNGTYLATLMDAVLSCKFGDFLCNCERQRVEQKLDKSCHSVWGALEGYDCLNLDYLPSAEHVLIPDIYGCNMRPWTAFYCRGASLQHAEPQPLLEARCAALAQEVADLRVQLQKAQLPGMAGGTTDN</sequence>
<dbReference type="GO" id="GO:0005737">
    <property type="term" value="C:cytoplasm"/>
    <property type="evidence" value="ECO:0007669"/>
    <property type="project" value="TreeGrafter"/>
</dbReference>
<reference evidence="5 6" key="1">
    <citation type="journal article" date="2024" name="Science">
        <title>Giant polyketide synthase enzymes in the biosynthesis of giant marine polyether toxins.</title>
        <authorList>
            <person name="Fallon T.R."/>
            <person name="Shende V.V."/>
            <person name="Wierzbicki I.H."/>
            <person name="Pendleton A.L."/>
            <person name="Watervoot N.F."/>
            <person name="Auber R.P."/>
            <person name="Gonzalez D.J."/>
            <person name="Wisecaver J.H."/>
            <person name="Moore B.S."/>
        </authorList>
    </citation>
    <scope>NUCLEOTIDE SEQUENCE [LARGE SCALE GENOMIC DNA]</scope>
    <source>
        <strain evidence="5 6">12B1</strain>
    </source>
</reference>
<dbReference type="InterPro" id="IPR003595">
    <property type="entry name" value="Tyr_Pase_cat"/>
</dbReference>
<evidence type="ECO:0000256" key="1">
    <source>
        <dbReference type="PIRSR" id="PIRSR630564-1"/>
    </source>
</evidence>
<feature type="region of interest" description="Disordered" evidence="3">
    <location>
        <begin position="55"/>
        <end position="75"/>
    </location>
</feature>
<protein>
    <recommendedName>
        <fullName evidence="4">Myotubularin phosphatase domain-containing protein</fullName>
    </recommendedName>
</protein>
<dbReference type="InterPro" id="IPR029021">
    <property type="entry name" value="Prot-tyrosine_phosphatase-like"/>
</dbReference>
<evidence type="ECO:0000256" key="2">
    <source>
        <dbReference type="PIRSR" id="PIRSR630564-2"/>
    </source>
</evidence>
<dbReference type="AlphaFoldDB" id="A0AB34JC89"/>
<keyword evidence="6" id="KW-1185">Reference proteome</keyword>
<dbReference type="PROSITE" id="PS51339">
    <property type="entry name" value="PPASE_MYOTUBULARIN"/>
    <property type="match status" value="1"/>
</dbReference>
<dbReference type="Pfam" id="PF06602">
    <property type="entry name" value="Myotub-related"/>
    <property type="match status" value="1"/>
</dbReference>
<dbReference type="PANTHER" id="PTHR10807">
    <property type="entry name" value="MYOTUBULARIN-RELATED"/>
    <property type="match status" value="1"/>
</dbReference>